<reference evidence="2 3" key="1">
    <citation type="submission" date="2019-09" db="EMBL/GenBank/DDBJ databases">
        <title>Nocardioides panacisoli sp. nov., isolated from the soil of a ginseng field.</title>
        <authorList>
            <person name="Cho C."/>
        </authorList>
    </citation>
    <scope>NUCLEOTIDE SEQUENCE [LARGE SCALE GENOMIC DNA]</scope>
    <source>
        <strain evidence="2 3">BN130099</strain>
    </source>
</reference>
<dbReference type="AlphaFoldDB" id="A0A5B1LJJ6"/>
<name>A0A5B1LJJ6_9ACTN</name>
<dbReference type="GO" id="GO:0003700">
    <property type="term" value="F:DNA-binding transcription factor activity"/>
    <property type="evidence" value="ECO:0007669"/>
    <property type="project" value="InterPro"/>
</dbReference>
<keyword evidence="3" id="KW-1185">Reference proteome</keyword>
<comment type="caution">
    <text evidence="2">The sequence shown here is derived from an EMBL/GenBank/DDBJ whole genome shotgun (WGS) entry which is preliminary data.</text>
</comment>
<sequence length="165" mass="18111">MLDFGNESSRSILIRVTDPDAIDDALLRALGDELIRLSRRRMTNYPDARLDNSAFKILWLLVETGPMTLKEIGEQLQLEQSTINRQVNSAIDRGLAERALTPGQTARTVRATAAGEDDYRHDAGLRAAAMREALGELGPDHAATVIAGLGSLNDAFDRAQARIER</sequence>
<proteinExistence type="predicted"/>
<gene>
    <name evidence="2" type="ORF">F0U44_00720</name>
</gene>
<evidence type="ECO:0000259" key="1">
    <source>
        <dbReference type="Pfam" id="PF12802"/>
    </source>
</evidence>
<dbReference type="InterPro" id="IPR000835">
    <property type="entry name" value="HTH_MarR-typ"/>
</dbReference>
<evidence type="ECO:0000313" key="3">
    <source>
        <dbReference type="Proteomes" id="UP000325003"/>
    </source>
</evidence>
<dbReference type="Proteomes" id="UP000325003">
    <property type="component" value="Unassembled WGS sequence"/>
</dbReference>
<dbReference type="Pfam" id="PF12802">
    <property type="entry name" value="MarR_2"/>
    <property type="match status" value="1"/>
</dbReference>
<organism evidence="2 3">
    <name type="scientific">Nocardioides humilatus</name>
    <dbReference type="NCBI Taxonomy" id="2607660"/>
    <lineage>
        <taxon>Bacteria</taxon>
        <taxon>Bacillati</taxon>
        <taxon>Actinomycetota</taxon>
        <taxon>Actinomycetes</taxon>
        <taxon>Propionibacteriales</taxon>
        <taxon>Nocardioidaceae</taxon>
        <taxon>Nocardioides</taxon>
    </lineage>
</organism>
<protein>
    <submittedName>
        <fullName evidence="2">Winged helix-turn-helix transcriptional regulator</fullName>
    </submittedName>
</protein>
<dbReference type="InterPro" id="IPR036388">
    <property type="entry name" value="WH-like_DNA-bd_sf"/>
</dbReference>
<dbReference type="InterPro" id="IPR036390">
    <property type="entry name" value="WH_DNA-bd_sf"/>
</dbReference>
<dbReference type="SUPFAM" id="SSF46785">
    <property type="entry name" value="Winged helix' DNA-binding domain"/>
    <property type="match status" value="1"/>
</dbReference>
<feature type="domain" description="HTH marR-type" evidence="1">
    <location>
        <begin position="53"/>
        <end position="103"/>
    </location>
</feature>
<dbReference type="Gene3D" id="1.10.10.10">
    <property type="entry name" value="Winged helix-like DNA-binding domain superfamily/Winged helix DNA-binding domain"/>
    <property type="match status" value="1"/>
</dbReference>
<evidence type="ECO:0000313" key="2">
    <source>
        <dbReference type="EMBL" id="KAA1420905.1"/>
    </source>
</evidence>
<reference evidence="2 3" key="2">
    <citation type="submission" date="2019-09" db="EMBL/GenBank/DDBJ databases">
        <authorList>
            <person name="Jin C."/>
        </authorList>
    </citation>
    <scope>NUCLEOTIDE SEQUENCE [LARGE SCALE GENOMIC DNA]</scope>
    <source>
        <strain evidence="2 3">BN130099</strain>
    </source>
</reference>
<dbReference type="EMBL" id="VUJV01000001">
    <property type="protein sequence ID" value="KAA1420905.1"/>
    <property type="molecule type" value="Genomic_DNA"/>
</dbReference>
<accession>A0A5B1LJJ6</accession>